<sequence length="252" mass="24223">MVSYGVEAPVKKLVRTANIAAVFAVLLAGSPSRAADLTWDPNGGASGAGGSGTWDTTTPSWNGGTAIWNNATPDNAIFGGAAGTVSLSVPITVQNLTFNVGGYTITGGNLTLGGTNPTITTTGTNSAIINSAIAGTAGLVKSGTGTLVLTGTNTYTGGTTISAGTLQLGNGGTSGSIVGNVTDNGTLAVNNSSVLVLPGVISGSGGVTQIGRGTTVVTGANTYTGGTTISAGRLQLGNGGTTGSIVGDVADN</sequence>
<dbReference type="EMBL" id="SMOD01000131">
    <property type="protein sequence ID" value="TDF96394.1"/>
    <property type="molecule type" value="Genomic_DNA"/>
</dbReference>
<dbReference type="NCBIfam" id="TIGR02601">
    <property type="entry name" value="autotrns_rpt"/>
    <property type="match status" value="2"/>
</dbReference>
<gene>
    <name evidence="4" type="ORF">E1N52_43460</name>
</gene>
<evidence type="ECO:0000256" key="3">
    <source>
        <dbReference type="SAM" id="SignalP"/>
    </source>
</evidence>
<dbReference type="AlphaFoldDB" id="A0A4V2ZTA7"/>
<dbReference type="InterPro" id="IPR013425">
    <property type="entry name" value="Autotrns_rpt"/>
</dbReference>
<evidence type="ECO:0000256" key="1">
    <source>
        <dbReference type="ARBA" id="ARBA00022729"/>
    </source>
</evidence>
<accession>A0A4V2ZTA7</accession>
<feature type="region of interest" description="Disordered" evidence="2">
    <location>
        <begin position="38"/>
        <end position="59"/>
    </location>
</feature>
<keyword evidence="1 3" id="KW-0732">Signal</keyword>
<dbReference type="SUPFAM" id="SSF51126">
    <property type="entry name" value="Pectin lyase-like"/>
    <property type="match status" value="1"/>
</dbReference>
<feature type="signal peptide" evidence="3">
    <location>
        <begin position="1"/>
        <end position="34"/>
    </location>
</feature>
<dbReference type="InterPro" id="IPR012332">
    <property type="entry name" value="Autotransporter_pectin_lyase_C"/>
</dbReference>
<reference evidence="4 5" key="1">
    <citation type="submission" date="2019-03" db="EMBL/GenBank/DDBJ databases">
        <title>Paraburkholderia sp. isolated from native Mimosa gymnas in Guartela State Park, Brazil.</title>
        <authorList>
            <person name="Paulitsch F."/>
            <person name="Hungria M."/>
            <person name="Delamuta J.R.M."/>
            <person name="Ribeiro R.A."/>
            <person name="Dall'Agnol R."/>
            <person name="Silva J.S.B."/>
        </authorList>
    </citation>
    <scope>NUCLEOTIDE SEQUENCE [LARGE SCALE GENOMIC DNA]</scope>
    <source>
        <strain evidence="4 5">CNPSo 3008</strain>
    </source>
</reference>
<dbReference type="Gene3D" id="2.160.20.20">
    <property type="match status" value="1"/>
</dbReference>
<feature type="chain" id="PRO_5020761289" description="Autotransporter outer membrane beta-barrel domain-containing protein" evidence="3">
    <location>
        <begin position="35"/>
        <end position="252"/>
    </location>
</feature>
<evidence type="ECO:0000256" key="2">
    <source>
        <dbReference type="SAM" id="MobiDB-lite"/>
    </source>
</evidence>
<proteinExistence type="predicted"/>
<dbReference type="Proteomes" id="UP000295606">
    <property type="component" value="Unassembled WGS sequence"/>
</dbReference>
<organism evidence="4 5">
    <name type="scientific">Paraburkholderia guartelaensis</name>
    <dbReference type="NCBI Taxonomy" id="2546446"/>
    <lineage>
        <taxon>Bacteria</taxon>
        <taxon>Pseudomonadati</taxon>
        <taxon>Pseudomonadota</taxon>
        <taxon>Betaproteobacteria</taxon>
        <taxon>Burkholderiales</taxon>
        <taxon>Burkholderiaceae</taxon>
        <taxon>Paraburkholderia</taxon>
    </lineage>
</organism>
<dbReference type="Pfam" id="PF12951">
    <property type="entry name" value="PATR"/>
    <property type="match status" value="2"/>
</dbReference>
<name>A0A4V2ZTA7_9BURK</name>
<protein>
    <recommendedName>
        <fullName evidence="6">Autotransporter outer membrane beta-barrel domain-containing protein</fullName>
    </recommendedName>
</protein>
<dbReference type="OrthoDB" id="8613300at2"/>
<dbReference type="InterPro" id="IPR011050">
    <property type="entry name" value="Pectin_lyase_fold/virulence"/>
</dbReference>
<comment type="caution">
    <text evidence="4">The sequence shown here is derived from an EMBL/GenBank/DDBJ whole genome shotgun (WGS) entry which is preliminary data.</text>
</comment>
<evidence type="ECO:0008006" key="6">
    <source>
        <dbReference type="Google" id="ProtNLM"/>
    </source>
</evidence>
<evidence type="ECO:0000313" key="4">
    <source>
        <dbReference type="EMBL" id="TDF96394.1"/>
    </source>
</evidence>
<evidence type="ECO:0000313" key="5">
    <source>
        <dbReference type="Proteomes" id="UP000295606"/>
    </source>
</evidence>